<organism evidence="1 2">
    <name type="scientific">Daphnia magna</name>
    <dbReference type="NCBI Taxonomy" id="35525"/>
    <lineage>
        <taxon>Eukaryota</taxon>
        <taxon>Metazoa</taxon>
        <taxon>Ecdysozoa</taxon>
        <taxon>Arthropoda</taxon>
        <taxon>Crustacea</taxon>
        <taxon>Branchiopoda</taxon>
        <taxon>Diplostraca</taxon>
        <taxon>Cladocera</taxon>
        <taxon>Anomopoda</taxon>
        <taxon>Daphniidae</taxon>
        <taxon>Daphnia</taxon>
    </lineage>
</organism>
<reference evidence="1 2" key="1">
    <citation type="submission" date="2016-03" db="EMBL/GenBank/DDBJ databases">
        <title>EvidentialGene: Evidence-directed Construction of Genes on Genomes.</title>
        <authorList>
            <person name="Gilbert D.G."/>
            <person name="Choi J.-H."/>
            <person name="Mockaitis K."/>
            <person name="Colbourne J."/>
            <person name="Pfrender M."/>
        </authorList>
    </citation>
    <scope>NUCLEOTIDE SEQUENCE [LARGE SCALE GENOMIC DNA]</scope>
    <source>
        <strain evidence="1 2">Xinb3</strain>
        <tissue evidence="1">Complete organism</tissue>
    </source>
</reference>
<dbReference type="Proteomes" id="UP000076858">
    <property type="component" value="Unassembled WGS sequence"/>
</dbReference>
<dbReference type="AlphaFoldDB" id="A0A164F7E4"/>
<sequence length="303" mass="33675">MQISAQDETVVEPLIGEETRELLSYNQLLEQAGEITDLEKTTDRYLLRSEKKIELTNKEVGTALKALLLTEPTILTPIELFKHCGLKTYYESTDSEYESVHSGEKQSRSESDLVPQSLVTLETEEETSNNSVPIKIVRAEIHTQGDQIPLDCPKSTPSTTTITCPAVNNSQSRLQSRKVSFTPASIVEQSNKIMQNKPSEETNKDMPIKIYVKELSHLMESGMDSEDASKAADCIVQHVLTNTKRCINSSQKTKHNGQPVFRTSSQPSYLTSTPLHTHSFALSGQSVKIPSMYNKQSNNGATP</sequence>
<accession>A0A164F7E4</accession>
<gene>
    <name evidence="1" type="ORF">APZ42_007588</name>
</gene>
<proteinExistence type="predicted"/>
<dbReference type="EMBL" id="LRGB01021164">
    <property type="protein sequence ID" value="KZR97503.1"/>
    <property type="molecule type" value="Genomic_DNA"/>
</dbReference>
<keyword evidence="2" id="KW-1185">Reference proteome</keyword>
<protein>
    <submittedName>
        <fullName evidence="1">Uncharacterized protein</fullName>
    </submittedName>
</protein>
<feature type="non-terminal residue" evidence="1">
    <location>
        <position position="303"/>
    </location>
</feature>
<evidence type="ECO:0000313" key="1">
    <source>
        <dbReference type="EMBL" id="KZR97503.1"/>
    </source>
</evidence>
<name>A0A164F7E4_9CRUS</name>
<comment type="caution">
    <text evidence="1">The sequence shown here is derived from an EMBL/GenBank/DDBJ whole genome shotgun (WGS) entry which is preliminary data.</text>
</comment>
<dbReference type="OrthoDB" id="10489896at2759"/>
<evidence type="ECO:0000313" key="2">
    <source>
        <dbReference type="Proteomes" id="UP000076858"/>
    </source>
</evidence>